<dbReference type="InterPro" id="IPR036477">
    <property type="entry name" value="Formyl_transf_N_sf"/>
</dbReference>
<evidence type="ECO:0000256" key="4">
    <source>
        <dbReference type="HAMAP-Rule" id="MF_01930"/>
    </source>
</evidence>
<dbReference type="InterPro" id="IPR002376">
    <property type="entry name" value="Formyl_transf_N"/>
</dbReference>
<dbReference type="GO" id="GO:0006189">
    <property type="term" value="P:'de novo' IMP biosynthetic process"/>
    <property type="evidence" value="ECO:0007669"/>
    <property type="project" value="UniProtKB-UniRule"/>
</dbReference>
<feature type="binding site" evidence="4">
    <location>
        <begin position="23"/>
        <end position="25"/>
    </location>
    <ligand>
        <name>N(1)-(5-phospho-beta-D-ribosyl)glycinamide</name>
        <dbReference type="ChEBI" id="CHEBI:143788"/>
    </ligand>
</feature>
<dbReference type="Pfam" id="PF00551">
    <property type="entry name" value="Formyl_trans_N"/>
    <property type="match status" value="1"/>
</dbReference>
<evidence type="ECO:0000313" key="6">
    <source>
        <dbReference type="EMBL" id="KFN45714.1"/>
    </source>
</evidence>
<comment type="function">
    <text evidence="4">Catalyzes the transfer of a formyl group from 10-formyltetrahydrofolate to 5-phospho-ribosyl-glycinamide (GAR), producing 5-phospho-ribosyl-N-formylglycinamide (FGAR) and tetrahydrofolate.</text>
</comment>
<name>A0A091B4B1_9GAMM</name>
<dbReference type="PANTHER" id="PTHR43369:SF2">
    <property type="entry name" value="PHOSPHORIBOSYLGLYCINAMIDE FORMYLTRANSFERASE"/>
    <property type="match status" value="1"/>
</dbReference>
<evidence type="ECO:0000259" key="5">
    <source>
        <dbReference type="Pfam" id="PF00551"/>
    </source>
</evidence>
<keyword evidence="3 4" id="KW-0658">Purine biosynthesis</keyword>
<feature type="binding site" evidence="4">
    <location>
        <begin position="101"/>
        <end position="104"/>
    </location>
    <ligand>
        <name>(6R)-10-formyltetrahydrofolate</name>
        <dbReference type="ChEBI" id="CHEBI:195366"/>
    </ligand>
</feature>
<comment type="caution">
    <text evidence="6">The sequence shown here is derived from an EMBL/GenBank/DDBJ whole genome shotgun (WGS) entry which is preliminary data.</text>
</comment>
<dbReference type="GO" id="GO:0004644">
    <property type="term" value="F:phosphoribosylglycinamide formyltransferase activity"/>
    <property type="evidence" value="ECO:0007669"/>
    <property type="project" value="UniProtKB-UniRule"/>
</dbReference>
<keyword evidence="7" id="KW-1185">Reference proteome</keyword>
<dbReference type="EMBL" id="AVCK01000024">
    <property type="protein sequence ID" value="KFN45714.1"/>
    <property type="molecule type" value="Genomic_DNA"/>
</dbReference>
<sequence>MKLRPDGKPTEEYRIAVLASGRGSNLQALLDAIEGGSLPARVVGVFSDKPNCGAIALAREAGIATVALRPRDFADRDAHDEALFSAVAAVQPDLIVCAGYLRIISAASVRRFEGRMINIHPSLLPKYPGLDTHARALAAGDAEHGASVHVVVPELDAGPRLAQVRIPVLPGDDAAGLAARLLPREHALLAATCSLLATRRLDIGGGRVRFDGRDLAAPLQLDAHDQLQEA</sequence>
<dbReference type="HAMAP" id="MF_01930">
    <property type="entry name" value="PurN"/>
    <property type="match status" value="1"/>
</dbReference>
<feature type="binding site" evidence="4">
    <location>
        <position position="118"/>
    </location>
    <ligand>
        <name>(6R)-10-formyltetrahydrofolate</name>
        <dbReference type="ChEBI" id="CHEBI:195366"/>
    </ligand>
</feature>
<gene>
    <name evidence="4" type="primary">purN</name>
    <name evidence="6" type="ORF">N787_12235</name>
</gene>
<comment type="similarity">
    <text evidence="4">Belongs to the GART family.</text>
</comment>
<dbReference type="Proteomes" id="UP000029393">
    <property type="component" value="Unassembled WGS sequence"/>
</dbReference>
<dbReference type="RefSeq" id="WP_052575326.1">
    <property type="nucleotide sequence ID" value="NZ_AVCK01000024.1"/>
</dbReference>
<dbReference type="PANTHER" id="PTHR43369">
    <property type="entry name" value="PHOSPHORIBOSYLGLYCINAMIDE FORMYLTRANSFERASE"/>
    <property type="match status" value="1"/>
</dbReference>
<dbReference type="eggNOG" id="COG0299">
    <property type="taxonomic scope" value="Bacteria"/>
</dbReference>
<accession>A0A091B4B1</accession>
<feature type="binding site" evidence="4">
    <location>
        <position position="76"/>
    </location>
    <ligand>
        <name>(6R)-10-formyltetrahydrofolate</name>
        <dbReference type="ChEBI" id="CHEBI:195366"/>
    </ligand>
</feature>
<dbReference type="SUPFAM" id="SSF53328">
    <property type="entry name" value="Formyltransferase"/>
    <property type="match status" value="1"/>
</dbReference>
<comment type="catalytic activity">
    <reaction evidence="4">
        <text>N(1)-(5-phospho-beta-D-ribosyl)glycinamide + (6R)-10-formyltetrahydrofolate = N(2)-formyl-N(1)-(5-phospho-beta-D-ribosyl)glycinamide + (6S)-5,6,7,8-tetrahydrofolate + H(+)</text>
        <dbReference type="Rhea" id="RHEA:15053"/>
        <dbReference type="ChEBI" id="CHEBI:15378"/>
        <dbReference type="ChEBI" id="CHEBI:57453"/>
        <dbReference type="ChEBI" id="CHEBI:143788"/>
        <dbReference type="ChEBI" id="CHEBI:147286"/>
        <dbReference type="ChEBI" id="CHEBI:195366"/>
        <dbReference type="EC" id="2.1.2.2"/>
    </reaction>
</comment>
<evidence type="ECO:0000256" key="2">
    <source>
        <dbReference type="ARBA" id="ARBA00022679"/>
    </source>
</evidence>
<dbReference type="EC" id="2.1.2.2" evidence="4"/>
<proteinExistence type="inferred from homology"/>
<feature type="domain" description="Formyl transferase N-terminal" evidence="5">
    <location>
        <begin position="14"/>
        <end position="190"/>
    </location>
</feature>
<evidence type="ECO:0000256" key="3">
    <source>
        <dbReference type="ARBA" id="ARBA00022755"/>
    </source>
</evidence>
<dbReference type="UniPathway" id="UPA00074">
    <property type="reaction ID" value="UER00126"/>
</dbReference>
<evidence type="ECO:0000313" key="7">
    <source>
        <dbReference type="Proteomes" id="UP000029393"/>
    </source>
</evidence>
<dbReference type="CDD" id="cd08645">
    <property type="entry name" value="FMT_core_GART"/>
    <property type="match status" value="1"/>
</dbReference>
<dbReference type="PATRIC" id="fig|1384056.3.peg.1775"/>
<feature type="active site" description="Proton donor" evidence="4">
    <location>
        <position position="120"/>
    </location>
</feature>
<evidence type="ECO:0000256" key="1">
    <source>
        <dbReference type="ARBA" id="ARBA00005054"/>
    </source>
</evidence>
<organism evidence="6 7">
    <name type="scientific">Arenimonas metalli CF5-1</name>
    <dbReference type="NCBI Taxonomy" id="1384056"/>
    <lineage>
        <taxon>Bacteria</taxon>
        <taxon>Pseudomonadati</taxon>
        <taxon>Pseudomonadota</taxon>
        <taxon>Gammaproteobacteria</taxon>
        <taxon>Lysobacterales</taxon>
        <taxon>Lysobacteraceae</taxon>
        <taxon>Arenimonas</taxon>
    </lineage>
</organism>
<comment type="pathway">
    <text evidence="1 4">Purine metabolism; IMP biosynthesis via de novo pathway; N(2)-formyl-N(1)-(5-phospho-D-ribosyl)glycinamide from N(1)-(5-phospho-D-ribosyl)glycinamide (10-formyl THF route): step 1/1.</text>
</comment>
<dbReference type="InterPro" id="IPR004607">
    <property type="entry name" value="GART"/>
</dbReference>
<feature type="site" description="Raises pKa of active site His" evidence="4">
    <location>
        <position position="156"/>
    </location>
</feature>
<dbReference type="AlphaFoldDB" id="A0A091B4B1"/>
<dbReference type="STRING" id="1384056.N787_12235"/>
<dbReference type="OrthoDB" id="9806170at2"/>
<keyword evidence="2 4" id="KW-0808">Transferase</keyword>
<protein>
    <recommendedName>
        <fullName evidence="4">Phosphoribosylglycinamide formyltransferase</fullName>
        <ecNumber evidence="4">2.1.2.2</ecNumber>
    </recommendedName>
    <alternativeName>
        <fullName evidence="4">5'-phosphoribosylglycinamide transformylase</fullName>
    </alternativeName>
    <alternativeName>
        <fullName evidence="4">GAR transformylase</fullName>
        <shortName evidence="4">GART</shortName>
    </alternativeName>
</protein>
<dbReference type="GO" id="GO:0005829">
    <property type="term" value="C:cytosol"/>
    <property type="evidence" value="ECO:0007669"/>
    <property type="project" value="TreeGrafter"/>
</dbReference>
<dbReference type="NCBIfam" id="TIGR00639">
    <property type="entry name" value="PurN"/>
    <property type="match status" value="1"/>
</dbReference>
<dbReference type="Gene3D" id="3.40.50.170">
    <property type="entry name" value="Formyl transferase, N-terminal domain"/>
    <property type="match status" value="1"/>
</dbReference>
<reference evidence="6 7" key="1">
    <citation type="submission" date="2013-09" db="EMBL/GenBank/DDBJ databases">
        <title>Genome sequencing of Arenimonas metalli.</title>
        <authorList>
            <person name="Chen F."/>
            <person name="Wang G."/>
        </authorList>
    </citation>
    <scope>NUCLEOTIDE SEQUENCE [LARGE SCALE GENOMIC DNA]</scope>
    <source>
        <strain evidence="6 7">CF5-1</strain>
    </source>
</reference>